<dbReference type="RefSeq" id="WP_068626003.1">
    <property type="nucleotide sequence ID" value="NZ_LRIE01000046.1"/>
</dbReference>
<reference evidence="2 4" key="1">
    <citation type="submission" date="2016-01" db="EMBL/GenBank/DDBJ databases">
        <title>Genome sequence of Oerskovia enterophila VJag, an agar and cellulose degrading bacterium.</title>
        <authorList>
            <person name="Poehlein A."/>
            <person name="Jag V."/>
            <person name="Bengelsdorf F."/>
            <person name="Duerre P."/>
            <person name="Daniel R."/>
        </authorList>
    </citation>
    <scope>NUCLEOTIDE SEQUENCE [LARGE SCALE GENOMIC DNA]</scope>
    <source>
        <strain evidence="2 4">VJag</strain>
    </source>
</reference>
<sequence length="158" mass="16785">MSDTTRTTPSATTARTAATTPRGLTTVSFWSDDVPAAVAWYIEVFGVDPYYVMPPAPAPAAYVEFRVGDYQHELGIIDRSYAPAGAATQPGGAVVYWHVDDVAATYERLLALGGTEYQPVTPQGDGGFVTAAVVDPFGNVLGVMENPHYLAVLEGREG</sequence>
<dbReference type="PROSITE" id="PS51819">
    <property type="entry name" value="VOC"/>
    <property type="match status" value="1"/>
</dbReference>
<dbReference type="STRING" id="43678.OJAG_06930"/>
<dbReference type="InterPro" id="IPR052164">
    <property type="entry name" value="Anthracycline_SecMetBiosynth"/>
</dbReference>
<dbReference type="Proteomes" id="UP000076447">
    <property type="component" value="Unassembled WGS sequence"/>
</dbReference>
<dbReference type="Proteomes" id="UP000093412">
    <property type="component" value="Unassembled WGS sequence"/>
</dbReference>
<proteinExistence type="predicted"/>
<accession>A0A161XIK0</accession>
<dbReference type="Gene3D" id="3.10.180.10">
    <property type="entry name" value="2,3-Dihydroxybiphenyl 1,2-Dioxygenase, domain 1"/>
    <property type="match status" value="1"/>
</dbReference>
<dbReference type="SUPFAM" id="SSF54593">
    <property type="entry name" value="Glyoxalase/Bleomycin resistance protein/Dihydroxybiphenyl dioxygenase"/>
    <property type="match status" value="1"/>
</dbReference>
<gene>
    <name evidence="3" type="ORF">OERS_25260</name>
    <name evidence="2" type="ORF">OJAG_06930</name>
</gene>
<reference evidence="3 5" key="2">
    <citation type="submission" date="2016-06" db="EMBL/GenBank/DDBJ databases">
        <title>Genome sequence of Oerskovia enterophila DSM 43852.</title>
        <authorList>
            <person name="Poehlein A."/>
            <person name="Jag V."/>
            <person name="Bengelsdorf F.R."/>
            <person name="Daniel R."/>
            <person name="Duerre P."/>
        </authorList>
    </citation>
    <scope>NUCLEOTIDE SEQUENCE [LARGE SCALE GENOMIC DNA]</scope>
    <source>
        <strain evidence="3 5">DSM 43852</strain>
    </source>
</reference>
<dbReference type="PANTHER" id="PTHR33993">
    <property type="entry name" value="GLYOXALASE-RELATED"/>
    <property type="match status" value="1"/>
</dbReference>
<dbReference type="PATRIC" id="fig|43678.3.peg.731"/>
<feature type="domain" description="VOC" evidence="1">
    <location>
        <begin position="23"/>
        <end position="146"/>
    </location>
</feature>
<organism evidence="2 4">
    <name type="scientific">Oerskovia enterophila</name>
    <dbReference type="NCBI Taxonomy" id="43678"/>
    <lineage>
        <taxon>Bacteria</taxon>
        <taxon>Bacillati</taxon>
        <taxon>Actinomycetota</taxon>
        <taxon>Actinomycetes</taxon>
        <taxon>Micrococcales</taxon>
        <taxon>Cellulomonadaceae</taxon>
        <taxon>Oerskovia</taxon>
    </lineage>
</organism>
<protein>
    <submittedName>
        <fullName evidence="2">Glyoxalase-like domain protein</fullName>
    </submittedName>
</protein>
<dbReference type="EMBL" id="LRIE01000046">
    <property type="protein sequence ID" value="KZM36637.1"/>
    <property type="molecule type" value="Genomic_DNA"/>
</dbReference>
<dbReference type="InterPro" id="IPR004360">
    <property type="entry name" value="Glyas_Fos-R_dOase_dom"/>
</dbReference>
<dbReference type="Pfam" id="PF00903">
    <property type="entry name" value="Glyoxalase"/>
    <property type="match status" value="1"/>
</dbReference>
<dbReference type="InterPro" id="IPR037523">
    <property type="entry name" value="VOC_core"/>
</dbReference>
<name>A0A161XIK0_9CELL</name>
<dbReference type="EMBL" id="MAQA01000029">
    <property type="protein sequence ID" value="OCI30766.1"/>
    <property type="molecule type" value="Genomic_DNA"/>
</dbReference>
<dbReference type="AlphaFoldDB" id="A0A161XIK0"/>
<dbReference type="OrthoDB" id="4548523at2"/>
<dbReference type="InterPro" id="IPR029068">
    <property type="entry name" value="Glyas_Bleomycin-R_OHBP_Dase"/>
</dbReference>
<evidence type="ECO:0000313" key="3">
    <source>
        <dbReference type="EMBL" id="OCI30766.1"/>
    </source>
</evidence>
<evidence type="ECO:0000259" key="1">
    <source>
        <dbReference type="PROSITE" id="PS51819"/>
    </source>
</evidence>
<evidence type="ECO:0000313" key="4">
    <source>
        <dbReference type="Proteomes" id="UP000076447"/>
    </source>
</evidence>
<evidence type="ECO:0000313" key="5">
    <source>
        <dbReference type="Proteomes" id="UP000093412"/>
    </source>
</evidence>
<comment type="caution">
    <text evidence="2">The sequence shown here is derived from an EMBL/GenBank/DDBJ whole genome shotgun (WGS) entry which is preliminary data.</text>
</comment>
<keyword evidence="5" id="KW-1185">Reference proteome</keyword>
<evidence type="ECO:0000313" key="2">
    <source>
        <dbReference type="EMBL" id="KZM36637.1"/>
    </source>
</evidence>